<reference evidence="3" key="1">
    <citation type="submission" date="2020-11" db="EMBL/GenBank/DDBJ databases">
        <authorList>
            <consortium name="DOE Joint Genome Institute"/>
            <person name="Ahrendt S."/>
            <person name="Riley R."/>
            <person name="Andreopoulos W."/>
            <person name="Labutti K."/>
            <person name="Pangilinan J."/>
            <person name="Ruiz-Duenas F.J."/>
            <person name="Barrasa J.M."/>
            <person name="Sanchez-Garcia M."/>
            <person name="Camarero S."/>
            <person name="Miyauchi S."/>
            <person name="Serrano A."/>
            <person name="Linde D."/>
            <person name="Babiker R."/>
            <person name="Drula E."/>
            <person name="Ayuso-Fernandez I."/>
            <person name="Pacheco R."/>
            <person name="Padilla G."/>
            <person name="Ferreira P."/>
            <person name="Barriuso J."/>
            <person name="Kellner H."/>
            <person name="Castanera R."/>
            <person name="Alfaro M."/>
            <person name="Ramirez L."/>
            <person name="Pisabarro A.G."/>
            <person name="Kuo A."/>
            <person name="Tritt A."/>
            <person name="Lipzen A."/>
            <person name="He G."/>
            <person name="Yan M."/>
            <person name="Ng V."/>
            <person name="Cullen D."/>
            <person name="Martin F."/>
            <person name="Rosso M.-N."/>
            <person name="Henrissat B."/>
            <person name="Hibbett D."/>
            <person name="Martinez A.T."/>
            <person name="Grigoriev I.V."/>
        </authorList>
    </citation>
    <scope>NUCLEOTIDE SEQUENCE</scope>
    <source>
        <strain evidence="3">CBS 506.95</strain>
    </source>
</reference>
<dbReference type="Proteomes" id="UP000807306">
    <property type="component" value="Unassembled WGS sequence"/>
</dbReference>
<dbReference type="GO" id="GO:0007005">
    <property type="term" value="P:mitochondrion organization"/>
    <property type="evidence" value="ECO:0007669"/>
    <property type="project" value="TreeGrafter"/>
</dbReference>
<dbReference type="CDD" id="cd13969">
    <property type="entry name" value="ADCK1-like"/>
    <property type="match status" value="1"/>
</dbReference>
<accession>A0A9P6JT83</accession>
<dbReference type="SUPFAM" id="SSF56112">
    <property type="entry name" value="Protein kinase-like (PK-like)"/>
    <property type="match status" value="1"/>
</dbReference>
<dbReference type="Pfam" id="PF03109">
    <property type="entry name" value="ABC1"/>
    <property type="match status" value="1"/>
</dbReference>
<dbReference type="InterPro" id="IPR004147">
    <property type="entry name" value="ABC1_dom"/>
</dbReference>
<dbReference type="InterPro" id="IPR045307">
    <property type="entry name" value="ADCK1_dom"/>
</dbReference>
<evidence type="ECO:0000259" key="2">
    <source>
        <dbReference type="Pfam" id="PF03109"/>
    </source>
</evidence>
<feature type="domain" description="ABC1 atypical kinase-like" evidence="2">
    <location>
        <begin position="161"/>
        <end position="405"/>
    </location>
</feature>
<dbReference type="InterPro" id="IPR051130">
    <property type="entry name" value="Mito_struct-func_regulator"/>
</dbReference>
<evidence type="ECO:0000313" key="3">
    <source>
        <dbReference type="EMBL" id="KAF9531663.1"/>
    </source>
</evidence>
<name>A0A9P6JT83_9AGAR</name>
<dbReference type="GO" id="GO:0055088">
    <property type="term" value="P:lipid homeostasis"/>
    <property type="evidence" value="ECO:0007669"/>
    <property type="project" value="TreeGrafter"/>
</dbReference>
<dbReference type="OrthoDB" id="2976534at2759"/>
<dbReference type="PANTHER" id="PTHR43173">
    <property type="entry name" value="ABC1 FAMILY PROTEIN"/>
    <property type="match status" value="1"/>
</dbReference>
<comment type="caution">
    <text evidence="3">The sequence shown here is derived from an EMBL/GenBank/DDBJ whole genome shotgun (WGS) entry which is preliminary data.</text>
</comment>
<dbReference type="InterPro" id="IPR011009">
    <property type="entry name" value="Kinase-like_dom_sf"/>
</dbReference>
<evidence type="ECO:0000313" key="4">
    <source>
        <dbReference type="Proteomes" id="UP000807306"/>
    </source>
</evidence>
<proteinExistence type="inferred from homology"/>
<sequence length="623" mass="70843">MLLPRFIHRSNLQHPYLVYKSAFTNQSRGLSRSKPIRNHRSGFPTTSPWIFYPTCALVLGGTGLVAYETSQPFRHTVLAVARCSRVAGAAFLSAVDYKTTMIKSYKSTNEENQAYSECHTRSANRVLKALLANGGIFIKIGQHMASLIVLPQEWTQTMSILQDKCDPTPYEDLEAMFFHDTGTHLEEVFDDFQTNPIGVASLAQVHVGRHKISGKPVAVKLQHPHLDEFCNVDMEMVDVTLGWIKYWFPQFEFTWLASEMRTNLPREMNFVIEAENAARTISEFANMRTPLYIPQVISASKRVLVMEFIQGGRVDDLPFLAQHNIDRNKVAIELSRIFNQMVFINGWFHADPHPGNLLIRPAPPAPPSSRSPYNFEIVLLDHGLYFDLSEELRFNYAKLWLALIAPASPSTIAERKKYAKLVGNIGPDLYPVFEAAITGRIALEGSWEGEDDDENDFQRASSMIKMSRQTDEERDAIRNAVVSKEGVLISVFDVLRRIPSRVLMVLKLNDLTRSLDRSLNTTHADIRIFLVMAKYCVKAVWRNNKKSLINKMQSEGLLRFSLLSLYFSSWWRYQTSYKKLSCVEMFMDIQASLTKTLAWMHGLWSKGFTGAHNAAFGLPLANI</sequence>
<protein>
    <submittedName>
        <fullName evidence="3">ABC1 family-domain-containing protein</fullName>
    </submittedName>
</protein>
<evidence type="ECO:0000256" key="1">
    <source>
        <dbReference type="ARBA" id="ARBA00009670"/>
    </source>
</evidence>
<comment type="similarity">
    <text evidence="1">Belongs to the protein kinase superfamily. ADCK protein kinase family.</text>
</comment>
<gene>
    <name evidence="3" type="ORF">CPB83DRAFT_848534</name>
</gene>
<dbReference type="PANTHER" id="PTHR43173:SF19">
    <property type="entry name" value="AARF DOMAIN-CONTAINING PROTEIN KINASE 1"/>
    <property type="match status" value="1"/>
</dbReference>
<dbReference type="GO" id="GO:0005743">
    <property type="term" value="C:mitochondrial inner membrane"/>
    <property type="evidence" value="ECO:0007669"/>
    <property type="project" value="TreeGrafter"/>
</dbReference>
<dbReference type="EMBL" id="MU157834">
    <property type="protein sequence ID" value="KAF9531663.1"/>
    <property type="molecule type" value="Genomic_DNA"/>
</dbReference>
<dbReference type="AlphaFoldDB" id="A0A9P6JT83"/>
<keyword evidence="4" id="KW-1185">Reference proteome</keyword>
<organism evidence="3 4">
    <name type="scientific">Crepidotus variabilis</name>
    <dbReference type="NCBI Taxonomy" id="179855"/>
    <lineage>
        <taxon>Eukaryota</taxon>
        <taxon>Fungi</taxon>
        <taxon>Dikarya</taxon>
        <taxon>Basidiomycota</taxon>
        <taxon>Agaricomycotina</taxon>
        <taxon>Agaricomycetes</taxon>
        <taxon>Agaricomycetidae</taxon>
        <taxon>Agaricales</taxon>
        <taxon>Agaricineae</taxon>
        <taxon>Crepidotaceae</taxon>
        <taxon>Crepidotus</taxon>
    </lineage>
</organism>